<feature type="domain" description="BEN" evidence="3">
    <location>
        <begin position="271"/>
        <end position="363"/>
    </location>
</feature>
<sequence>MSASGVYVIVEWKDKSVSMLPKEDVLGDNIAVNARVTARYNNKFLDAKILHTGDFDRVSTKFEAMGPSANARETDSPKGRGHRVVKRKTMEDFVSLDPSSEEEAPPAKKKTLQKHAAAAAGEDVIKELLSQANSDDEGTETSSSSSLTINLDGVVLESEDTGRVTELEAQLEAAHRRIKELEEQNSALQKKFPTMLLNLQQCVNRLAGFTSAREKSTTQLPPSTPVSKPASRLPASTKTPTRPTTPGPTPTLPSTPSQISSSPLQSCDTPQEDTEIDKSLLNRAMQAKDKSKLVCNLLRCLFTRREMAMSSLSGKDHAKGKRVLDPKKVETIIGIVQKKYTDCERSFVRTRITQKLKDERRAFFAGSTSDENSDV</sequence>
<evidence type="ECO:0000256" key="1">
    <source>
        <dbReference type="SAM" id="Coils"/>
    </source>
</evidence>
<protein>
    <recommendedName>
        <fullName evidence="3">BEN domain-containing protein</fullName>
    </recommendedName>
</protein>
<name>A0A9Q1BWI5_HOLLE</name>
<dbReference type="EMBL" id="JAIZAY010000010">
    <property type="protein sequence ID" value="KAJ8034608.1"/>
    <property type="molecule type" value="Genomic_DNA"/>
</dbReference>
<dbReference type="GO" id="GO:0003677">
    <property type="term" value="F:DNA binding"/>
    <property type="evidence" value="ECO:0007669"/>
    <property type="project" value="InterPro"/>
</dbReference>
<feature type="region of interest" description="Disordered" evidence="2">
    <location>
        <begin position="213"/>
        <end position="273"/>
    </location>
</feature>
<dbReference type="OrthoDB" id="6287175at2759"/>
<dbReference type="InterPro" id="IPR018379">
    <property type="entry name" value="BEN_domain"/>
</dbReference>
<feature type="compositionally biased region" description="Pro residues" evidence="2">
    <location>
        <begin position="243"/>
        <end position="253"/>
    </location>
</feature>
<dbReference type="SMART" id="SM01025">
    <property type="entry name" value="BEN"/>
    <property type="match status" value="1"/>
</dbReference>
<feature type="region of interest" description="Disordered" evidence="2">
    <location>
        <begin position="66"/>
        <end position="116"/>
    </location>
</feature>
<accession>A0A9Q1BWI5</accession>
<dbReference type="AlphaFoldDB" id="A0A9Q1BWI5"/>
<gene>
    <name evidence="4" type="ORF">HOLleu_21516</name>
</gene>
<dbReference type="PROSITE" id="PS51457">
    <property type="entry name" value="BEN"/>
    <property type="match status" value="1"/>
</dbReference>
<keyword evidence="1" id="KW-0175">Coiled coil</keyword>
<comment type="caution">
    <text evidence="4">The sequence shown here is derived from an EMBL/GenBank/DDBJ whole genome shotgun (WGS) entry which is preliminary data.</text>
</comment>
<feature type="coiled-coil region" evidence="1">
    <location>
        <begin position="164"/>
        <end position="191"/>
    </location>
</feature>
<keyword evidence="5" id="KW-1185">Reference proteome</keyword>
<evidence type="ECO:0000256" key="2">
    <source>
        <dbReference type="SAM" id="MobiDB-lite"/>
    </source>
</evidence>
<feature type="compositionally biased region" description="Low complexity" evidence="2">
    <location>
        <begin position="254"/>
        <end position="263"/>
    </location>
</feature>
<dbReference type="Proteomes" id="UP001152320">
    <property type="component" value="Chromosome 10"/>
</dbReference>
<evidence type="ECO:0000313" key="4">
    <source>
        <dbReference type="EMBL" id="KAJ8034608.1"/>
    </source>
</evidence>
<dbReference type="Pfam" id="PF10523">
    <property type="entry name" value="BEN"/>
    <property type="match status" value="1"/>
</dbReference>
<organism evidence="4 5">
    <name type="scientific">Holothuria leucospilota</name>
    <name type="common">Black long sea cucumber</name>
    <name type="synonym">Mertensiothuria leucospilota</name>
    <dbReference type="NCBI Taxonomy" id="206669"/>
    <lineage>
        <taxon>Eukaryota</taxon>
        <taxon>Metazoa</taxon>
        <taxon>Echinodermata</taxon>
        <taxon>Eleutherozoa</taxon>
        <taxon>Echinozoa</taxon>
        <taxon>Holothuroidea</taxon>
        <taxon>Aspidochirotacea</taxon>
        <taxon>Aspidochirotida</taxon>
        <taxon>Holothuriidae</taxon>
        <taxon>Holothuria</taxon>
    </lineage>
</organism>
<evidence type="ECO:0000313" key="5">
    <source>
        <dbReference type="Proteomes" id="UP001152320"/>
    </source>
</evidence>
<reference evidence="4" key="1">
    <citation type="submission" date="2021-10" db="EMBL/GenBank/DDBJ databases">
        <title>Tropical sea cucumber genome reveals ecological adaptation and Cuvierian tubules defense mechanism.</title>
        <authorList>
            <person name="Chen T."/>
        </authorList>
    </citation>
    <scope>NUCLEOTIDE SEQUENCE</scope>
    <source>
        <strain evidence="4">Nanhai2018</strain>
        <tissue evidence="4">Muscle</tissue>
    </source>
</reference>
<dbReference type="Gene3D" id="1.10.10.2590">
    <property type="entry name" value="BEN domain"/>
    <property type="match status" value="1"/>
</dbReference>
<proteinExistence type="predicted"/>
<evidence type="ECO:0000259" key="3">
    <source>
        <dbReference type="PROSITE" id="PS51457"/>
    </source>
</evidence>